<dbReference type="InterPro" id="IPR011033">
    <property type="entry name" value="PRC_barrel-like_sf"/>
</dbReference>
<proteinExistence type="predicted"/>
<dbReference type="Proteomes" id="UP000285523">
    <property type="component" value="Unassembled WGS sequence"/>
</dbReference>
<dbReference type="SUPFAM" id="SSF50346">
    <property type="entry name" value="PRC-barrel domain"/>
    <property type="match status" value="1"/>
</dbReference>
<protein>
    <submittedName>
        <fullName evidence="2">PRC-barrel domain containing protein</fullName>
    </submittedName>
</protein>
<reference evidence="2 3" key="1">
    <citation type="submission" date="2018-09" db="EMBL/GenBank/DDBJ databases">
        <title>Draft genome sequence of Rhodopseudomonas palustris 2.1.18.</title>
        <authorList>
            <person name="Robertson S.L."/>
            <person name="Meyer T.E."/>
            <person name="Kyndt J.A."/>
        </authorList>
    </citation>
    <scope>NUCLEOTIDE SEQUENCE [LARGE SCALE GENOMIC DNA]</scope>
    <source>
        <strain evidence="2 3">2.1.18</strain>
    </source>
</reference>
<feature type="domain" description="PRC-barrel" evidence="1">
    <location>
        <begin position="68"/>
        <end position="130"/>
    </location>
</feature>
<comment type="caution">
    <text evidence="2">The sequence shown here is derived from an EMBL/GenBank/DDBJ whole genome shotgun (WGS) entry which is preliminary data.</text>
</comment>
<evidence type="ECO:0000313" key="3">
    <source>
        <dbReference type="Proteomes" id="UP000285523"/>
    </source>
</evidence>
<evidence type="ECO:0000259" key="1">
    <source>
        <dbReference type="Pfam" id="PF05239"/>
    </source>
</evidence>
<dbReference type="PANTHER" id="PTHR36505">
    <property type="entry name" value="BLR1072 PROTEIN"/>
    <property type="match status" value="1"/>
</dbReference>
<dbReference type="Pfam" id="PF05239">
    <property type="entry name" value="PRC"/>
    <property type="match status" value="1"/>
</dbReference>
<dbReference type="OrthoDB" id="7818259at2"/>
<dbReference type="PANTHER" id="PTHR36505:SF1">
    <property type="entry name" value="BLR1072 PROTEIN"/>
    <property type="match status" value="1"/>
</dbReference>
<gene>
    <name evidence="2" type="ORF">D4Q52_00585</name>
</gene>
<dbReference type="InterPro" id="IPR027275">
    <property type="entry name" value="PRC-brl_dom"/>
</dbReference>
<evidence type="ECO:0000313" key="2">
    <source>
        <dbReference type="EMBL" id="RJF78699.1"/>
    </source>
</evidence>
<organism evidence="2 3">
    <name type="scientific">Rhodopseudomonas palustris</name>
    <dbReference type="NCBI Taxonomy" id="1076"/>
    <lineage>
        <taxon>Bacteria</taxon>
        <taxon>Pseudomonadati</taxon>
        <taxon>Pseudomonadota</taxon>
        <taxon>Alphaproteobacteria</taxon>
        <taxon>Hyphomicrobiales</taxon>
        <taxon>Nitrobacteraceae</taxon>
        <taxon>Rhodopseudomonas</taxon>
    </lineage>
</organism>
<dbReference type="Gene3D" id="2.30.30.240">
    <property type="entry name" value="PRC-barrel domain"/>
    <property type="match status" value="1"/>
</dbReference>
<dbReference type="RefSeq" id="WP_119854598.1">
    <property type="nucleotide sequence ID" value="NZ_QYYD01000001.1"/>
</dbReference>
<dbReference type="EMBL" id="QYYD01000001">
    <property type="protein sequence ID" value="RJF78699.1"/>
    <property type="molecule type" value="Genomic_DNA"/>
</dbReference>
<name>A0A418VQV2_RHOPL</name>
<accession>A0A418VQV2</accession>
<dbReference type="AlphaFoldDB" id="A0A418VQV2"/>
<sequence>MKTTPSARLSNLIISATPPSHRRGARKLRNSGLAALVGMLAVLSCNPALPQAGVALVKVDVSVVAQGYRMSKLIGSTVMNDKNEKIGSLDDVIAGKDKKQLDFAILQVGGFLGVGARLVAVPFNSIVIDDTGSKVTLPGASKEELKKLTEFKY</sequence>